<evidence type="ECO:0000256" key="5">
    <source>
        <dbReference type="ARBA" id="ARBA00023002"/>
    </source>
</evidence>
<dbReference type="EC" id="1.1.1.87" evidence="8"/>
<dbReference type="GO" id="GO:0051287">
    <property type="term" value="F:NAD binding"/>
    <property type="evidence" value="ECO:0007669"/>
    <property type="project" value="InterPro"/>
</dbReference>
<reference evidence="8 9" key="1">
    <citation type="submission" date="2016-04" db="EMBL/GenBank/DDBJ databases">
        <title>Genome sequence of Methanobrevibacter curvatus DSM 11111.</title>
        <authorList>
            <person name="Poehlein A."/>
            <person name="Seedorf H."/>
            <person name="Daniel R."/>
        </authorList>
    </citation>
    <scope>NUCLEOTIDE SEQUENCE [LARGE SCALE GENOMIC DNA]</scope>
    <source>
        <strain evidence="8 9">DSM 11111</strain>
    </source>
</reference>
<gene>
    <name evidence="8" type="primary">hicd_2</name>
    <name evidence="8" type="ORF">MBCUR_07350</name>
</gene>
<keyword evidence="3" id="KW-0479">Metal-binding</keyword>
<keyword evidence="9" id="KW-1185">Reference proteome</keyword>
<feature type="domain" description="Isopropylmalate dehydrogenase-like" evidence="7">
    <location>
        <begin position="3"/>
        <end position="324"/>
    </location>
</feature>
<dbReference type="GO" id="GO:0047046">
    <property type="term" value="F:homoisocitrate dehydrogenase activity"/>
    <property type="evidence" value="ECO:0007669"/>
    <property type="project" value="UniProtKB-EC"/>
</dbReference>
<dbReference type="OrthoDB" id="6813at2157"/>
<dbReference type="GO" id="GO:0003862">
    <property type="term" value="F:3-isopropylmalate dehydrogenase activity"/>
    <property type="evidence" value="ECO:0007669"/>
    <property type="project" value="InterPro"/>
</dbReference>
<evidence type="ECO:0000256" key="6">
    <source>
        <dbReference type="ARBA" id="ARBA00023027"/>
    </source>
</evidence>
<dbReference type="GO" id="GO:0009098">
    <property type="term" value="P:L-leucine biosynthetic process"/>
    <property type="evidence" value="ECO:0007669"/>
    <property type="project" value="InterPro"/>
</dbReference>
<organism evidence="8 9">
    <name type="scientific">Methanobrevibacter curvatus</name>
    <dbReference type="NCBI Taxonomy" id="49547"/>
    <lineage>
        <taxon>Archaea</taxon>
        <taxon>Methanobacteriati</taxon>
        <taxon>Methanobacteriota</taxon>
        <taxon>Methanomada group</taxon>
        <taxon>Methanobacteria</taxon>
        <taxon>Methanobacteriales</taxon>
        <taxon>Methanobacteriaceae</taxon>
        <taxon>Methanobrevibacter</taxon>
    </lineage>
</organism>
<dbReference type="AlphaFoldDB" id="A0A166BBV4"/>
<dbReference type="NCBIfam" id="TIGR02088">
    <property type="entry name" value="LEU3_arch"/>
    <property type="match status" value="1"/>
</dbReference>
<keyword evidence="6" id="KW-0520">NAD</keyword>
<dbReference type="Pfam" id="PF00180">
    <property type="entry name" value="Iso_dh"/>
    <property type="match status" value="1"/>
</dbReference>
<dbReference type="PANTHER" id="PTHR11835:SF34">
    <property type="entry name" value="ISOCITRATE DEHYDROGENASE [NAD] SUBUNIT ALPHA, MITOCHONDRIAL"/>
    <property type="match status" value="1"/>
</dbReference>
<dbReference type="InterPro" id="IPR011828">
    <property type="entry name" value="LEU3_arc"/>
</dbReference>
<dbReference type="PROSITE" id="PS00470">
    <property type="entry name" value="IDH_IMDH"/>
    <property type="match status" value="1"/>
</dbReference>
<dbReference type="GO" id="GO:0000287">
    <property type="term" value="F:magnesium ion binding"/>
    <property type="evidence" value="ECO:0007669"/>
    <property type="project" value="InterPro"/>
</dbReference>
<comment type="similarity">
    <text evidence="2">Belongs to the isocitrate and isopropylmalate dehydrogenases family.</text>
</comment>
<sequence>MYNITTIAGDGIGKEVINAGIAILDHLDLNINYIEAEAGLETFEKTGTTIPEETVKSAKKSDATLFGAITSVAGEKSPILRLRKSLDLYCNLRPVKSFNGTKSIKPNIDFLIIRENTEGLYCQVESLYENEAIAQRQITRKASERISKFGFEIAKKYNKKSVSCIHKANVLKLTDGLFKESFYKIAKNYPDINANDYYVDAMAMFLVTKPKEFDVIVTTNLFGDILSDEAAGLVGGLGLLPSGNIGDKNGLFEPVHGSAPDIAGKNISNPVATILSIAMMLDFLKEEYVANKIQIAVENVLKHGKIQTPDLGGTNKTNEMTTEIIKELDNL</sequence>
<name>A0A166BBV4_9EURY</name>
<dbReference type="SMART" id="SM01329">
    <property type="entry name" value="Iso_dh"/>
    <property type="match status" value="1"/>
</dbReference>
<dbReference type="FunFam" id="3.40.718.10:FF:000019">
    <property type="entry name" value="Homoisocitrate dehydrogenase"/>
    <property type="match status" value="1"/>
</dbReference>
<evidence type="ECO:0000256" key="1">
    <source>
        <dbReference type="ARBA" id="ARBA00001946"/>
    </source>
</evidence>
<dbReference type="GO" id="GO:0019298">
    <property type="term" value="P:coenzyme B biosynthetic process"/>
    <property type="evidence" value="ECO:0007669"/>
    <property type="project" value="UniProtKB-ARBA"/>
</dbReference>
<dbReference type="GO" id="GO:0004449">
    <property type="term" value="F:isocitrate dehydrogenase (NAD+) activity"/>
    <property type="evidence" value="ECO:0007669"/>
    <property type="project" value="TreeGrafter"/>
</dbReference>
<dbReference type="PATRIC" id="fig|49547.3.peg.797"/>
<dbReference type="GO" id="GO:0006102">
    <property type="term" value="P:isocitrate metabolic process"/>
    <property type="evidence" value="ECO:0007669"/>
    <property type="project" value="TreeGrafter"/>
</dbReference>
<comment type="cofactor">
    <cofactor evidence="1">
        <name>Mg(2+)</name>
        <dbReference type="ChEBI" id="CHEBI:18420"/>
    </cofactor>
</comment>
<protein>
    <submittedName>
        <fullName evidence="8">Homoisocitrate dehydrogenase</fullName>
        <ecNumber evidence="8">1.1.1.87</ecNumber>
    </submittedName>
</protein>
<evidence type="ECO:0000256" key="3">
    <source>
        <dbReference type="ARBA" id="ARBA00022723"/>
    </source>
</evidence>
<evidence type="ECO:0000313" key="8">
    <source>
        <dbReference type="EMBL" id="KZX13124.1"/>
    </source>
</evidence>
<dbReference type="SUPFAM" id="SSF53659">
    <property type="entry name" value="Isocitrate/Isopropylmalate dehydrogenase-like"/>
    <property type="match status" value="1"/>
</dbReference>
<accession>A0A166BBV4</accession>
<dbReference type="STRING" id="49547.MBCUR_07350"/>
<dbReference type="Proteomes" id="UP000077245">
    <property type="component" value="Unassembled WGS sequence"/>
</dbReference>
<dbReference type="PANTHER" id="PTHR11835">
    <property type="entry name" value="DECARBOXYLATING DEHYDROGENASES-ISOCITRATE, ISOPROPYLMALATE, TARTRATE"/>
    <property type="match status" value="1"/>
</dbReference>
<dbReference type="RefSeq" id="WP_067090349.1">
    <property type="nucleotide sequence ID" value="NZ_LWMV01000155.1"/>
</dbReference>
<dbReference type="InterPro" id="IPR024084">
    <property type="entry name" value="IsoPropMal-DH-like_dom"/>
</dbReference>
<evidence type="ECO:0000259" key="7">
    <source>
        <dbReference type="SMART" id="SM01329"/>
    </source>
</evidence>
<dbReference type="NCBIfam" id="NF040626">
    <property type="entry name" value="AksF2_Meth"/>
    <property type="match status" value="1"/>
</dbReference>
<keyword evidence="4" id="KW-0460">Magnesium</keyword>
<evidence type="ECO:0000256" key="4">
    <source>
        <dbReference type="ARBA" id="ARBA00022842"/>
    </source>
</evidence>
<dbReference type="InterPro" id="IPR019818">
    <property type="entry name" value="IsoCit/isopropylmalate_DH_CS"/>
</dbReference>
<evidence type="ECO:0000256" key="2">
    <source>
        <dbReference type="ARBA" id="ARBA00007769"/>
    </source>
</evidence>
<evidence type="ECO:0000313" key="9">
    <source>
        <dbReference type="Proteomes" id="UP000077245"/>
    </source>
</evidence>
<comment type="caution">
    <text evidence="8">The sequence shown here is derived from an EMBL/GenBank/DDBJ whole genome shotgun (WGS) entry which is preliminary data.</text>
</comment>
<proteinExistence type="inferred from homology"/>
<dbReference type="GO" id="GO:0006099">
    <property type="term" value="P:tricarboxylic acid cycle"/>
    <property type="evidence" value="ECO:0007669"/>
    <property type="project" value="TreeGrafter"/>
</dbReference>
<dbReference type="EMBL" id="LWMV01000155">
    <property type="protein sequence ID" value="KZX13124.1"/>
    <property type="molecule type" value="Genomic_DNA"/>
</dbReference>
<keyword evidence="5 8" id="KW-0560">Oxidoreductase</keyword>
<dbReference type="Gene3D" id="3.40.718.10">
    <property type="entry name" value="Isopropylmalate Dehydrogenase"/>
    <property type="match status" value="1"/>
</dbReference>